<dbReference type="EMBL" id="CAJHJT010000001">
    <property type="protein sequence ID" value="CAD6993450.1"/>
    <property type="molecule type" value="Genomic_DNA"/>
</dbReference>
<proteinExistence type="predicted"/>
<comment type="caution">
    <text evidence="1">The sequence shown here is derived from an EMBL/GenBank/DDBJ whole genome shotgun (WGS) entry which is preliminary data.</text>
</comment>
<evidence type="ECO:0000313" key="1">
    <source>
        <dbReference type="EMBL" id="CAD6993450.1"/>
    </source>
</evidence>
<accession>A0A811U4U4</accession>
<name>A0A811U4U4_CERCA</name>
<organism evidence="1 2">
    <name type="scientific">Ceratitis capitata</name>
    <name type="common">Mediterranean fruit fly</name>
    <name type="synonym">Tephritis capitata</name>
    <dbReference type="NCBI Taxonomy" id="7213"/>
    <lineage>
        <taxon>Eukaryota</taxon>
        <taxon>Metazoa</taxon>
        <taxon>Ecdysozoa</taxon>
        <taxon>Arthropoda</taxon>
        <taxon>Hexapoda</taxon>
        <taxon>Insecta</taxon>
        <taxon>Pterygota</taxon>
        <taxon>Neoptera</taxon>
        <taxon>Endopterygota</taxon>
        <taxon>Diptera</taxon>
        <taxon>Brachycera</taxon>
        <taxon>Muscomorpha</taxon>
        <taxon>Tephritoidea</taxon>
        <taxon>Tephritidae</taxon>
        <taxon>Ceratitis</taxon>
        <taxon>Ceratitis</taxon>
    </lineage>
</organism>
<sequence length="80" mass="9296">MHFSEMATKKIQKKMSMSCAPFFQKFSMPQVLFPEVNWSDNISNMILSSVVLAVNNNNSVLLESKWRNGKFKIEMLVKEH</sequence>
<keyword evidence="2" id="KW-1185">Reference proteome</keyword>
<dbReference type="AlphaFoldDB" id="A0A811U4U4"/>
<dbReference type="Proteomes" id="UP000606786">
    <property type="component" value="Unassembled WGS sequence"/>
</dbReference>
<evidence type="ECO:0000313" key="2">
    <source>
        <dbReference type="Proteomes" id="UP000606786"/>
    </source>
</evidence>
<reference evidence="1" key="1">
    <citation type="submission" date="2020-11" db="EMBL/GenBank/DDBJ databases">
        <authorList>
            <person name="Whitehead M."/>
        </authorList>
    </citation>
    <scope>NUCLEOTIDE SEQUENCE</scope>
    <source>
        <strain evidence="1">EGII</strain>
    </source>
</reference>
<protein>
    <submittedName>
        <fullName evidence="1">(Mediterranean fruit fly) hypothetical protein</fullName>
    </submittedName>
</protein>
<gene>
    <name evidence="1" type="ORF">CCAP1982_LOCUS2263</name>
</gene>